<dbReference type="InterPro" id="IPR003615">
    <property type="entry name" value="HNH_nuc"/>
</dbReference>
<comment type="caution">
    <text evidence="2">The sequence shown here is derived from an EMBL/GenBank/DDBJ whole genome shotgun (WGS) entry which is preliminary data.</text>
</comment>
<keyword evidence="3" id="KW-1185">Reference proteome</keyword>
<gene>
    <name evidence="2" type="ORF">J2X11_000001</name>
</gene>
<protein>
    <submittedName>
        <fullName evidence="2">5-methylcytosine-specific restriction endonuclease McrA</fullName>
    </submittedName>
</protein>
<keyword evidence="2" id="KW-0540">Nuclease</keyword>
<dbReference type="CDD" id="cd00085">
    <property type="entry name" value="HNHc"/>
    <property type="match status" value="1"/>
</dbReference>
<keyword evidence="2" id="KW-0255">Endonuclease</keyword>
<evidence type="ECO:0000313" key="2">
    <source>
        <dbReference type="EMBL" id="MDR7085162.1"/>
    </source>
</evidence>
<dbReference type="Proteomes" id="UP001257739">
    <property type="component" value="Unassembled WGS sequence"/>
</dbReference>
<dbReference type="EMBL" id="JAVDWH010000001">
    <property type="protein sequence ID" value="MDR7085162.1"/>
    <property type="molecule type" value="Genomic_DNA"/>
</dbReference>
<dbReference type="GO" id="GO:0004519">
    <property type="term" value="F:endonuclease activity"/>
    <property type="evidence" value="ECO:0007669"/>
    <property type="project" value="UniProtKB-KW"/>
</dbReference>
<evidence type="ECO:0000313" key="3">
    <source>
        <dbReference type="Proteomes" id="UP001257739"/>
    </source>
</evidence>
<sequence length="53" mass="6036">SRPSMESDLDHEIPRPDGPTNGTNLRALCRRHHNIKTHQIAEPTDFTMRDQAA</sequence>
<accession>A0ABU1UJ04</accession>
<proteinExistence type="predicted"/>
<keyword evidence="2" id="KW-0378">Hydrolase</keyword>
<feature type="non-terminal residue" evidence="2">
    <location>
        <position position="1"/>
    </location>
</feature>
<feature type="region of interest" description="Disordered" evidence="1">
    <location>
        <begin position="1"/>
        <end position="25"/>
    </location>
</feature>
<reference evidence="2 3" key="1">
    <citation type="submission" date="2023-07" db="EMBL/GenBank/DDBJ databases">
        <title>Sorghum-associated microbial communities from plants grown in Nebraska, USA.</title>
        <authorList>
            <person name="Schachtman D."/>
        </authorList>
    </citation>
    <scope>NUCLEOTIDE SEQUENCE [LARGE SCALE GENOMIC DNA]</scope>
    <source>
        <strain evidence="2 3">BE248</strain>
    </source>
</reference>
<evidence type="ECO:0000256" key="1">
    <source>
        <dbReference type="SAM" id="MobiDB-lite"/>
    </source>
</evidence>
<name>A0ABU1UJ04_9ACTN</name>
<organism evidence="2 3">
    <name type="scientific">Aeromicrobium panaciterrae</name>
    <dbReference type="NCBI Taxonomy" id="363861"/>
    <lineage>
        <taxon>Bacteria</taxon>
        <taxon>Bacillati</taxon>
        <taxon>Actinomycetota</taxon>
        <taxon>Actinomycetes</taxon>
        <taxon>Propionibacteriales</taxon>
        <taxon>Nocardioidaceae</taxon>
        <taxon>Aeromicrobium</taxon>
    </lineage>
</organism>